<dbReference type="GO" id="GO:0004673">
    <property type="term" value="F:protein histidine kinase activity"/>
    <property type="evidence" value="ECO:0007669"/>
    <property type="project" value="UniProtKB-EC"/>
</dbReference>
<dbReference type="STRING" id="490189.SAMN02927903_01978"/>
<dbReference type="PROSITE" id="PS50109">
    <property type="entry name" value="HIS_KIN"/>
    <property type="match status" value="1"/>
</dbReference>
<dbReference type="InterPro" id="IPR005467">
    <property type="entry name" value="His_kinase_dom"/>
</dbReference>
<protein>
    <recommendedName>
        <fullName evidence="2">histidine kinase</fullName>
        <ecNumber evidence="2">2.7.13.3</ecNumber>
    </recommendedName>
</protein>
<evidence type="ECO:0000256" key="3">
    <source>
        <dbReference type="ARBA" id="ARBA00022679"/>
    </source>
</evidence>
<organism evidence="9 10">
    <name type="scientific">Flavobacterium caeni</name>
    <dbReference type="NCBI Taxonomy" id="490189"/>
    <lineage>
        <taxon>Bacteria</taxon>
        <taxon>Pseudomonadati</taxon>
        <taxon>Bacteroidota</taxon>
        <taxon>Flavobacteriia</taxon>
        <taxon>Flavobacteriales</taxon>
        <taxon>Flavobacteriaceae</taxon>
        <taxon>Flavobacterium</taxon>
    </lineage>
</organism>
<accession>A0A1G5HRQ9</accession>
<evidence type="ECO:0000256" key="6">
    <source>
        <dbReference type="PROSITE-ProRule" id="PRU00339"/>
    </source>
</evidence>
<proteinExistence type="predicted"/>
<feature type="transmembrane region" description="Helical" evidence="7">
    <location>
        <begin position="421"/>
        <end position="439"/>
    </location>
</feature>
<dbReference type="CDD" id="cd16917">
    <property type="entry name" value="HATPase_UhpB-NarQ-NarX-like"/>
    <property type="match status" value="1"/>
</dbReference>
<dbReference type="InterPro" id="IPR050482">
    <property type="entry name" value="Sensor_HK_TwoCompSys"/>
</dbReference>
<dbReference type="InterPro" id="IPR036890">
    <property type="entry name" value="HATPase_C_sf"/>
</dbReference>
<keyword evidence="7" id="KW-1133">Transmembrane helix</keyword>
<gene>
    <name evidence="9" type="ORF">SAMN02927903_01978</name>
</gene>
<evidence type="ECO:0000259" key="8">
    <source>
        <dbReference type="PROSITE" id="PS50109"/>
    </source>
</evidence>
<dbReference type="AlphaFoldDB" id="A0A1G5HRQ9"/>
<dbReference type="PROSITE" id="PS50005">
    <property type="entry name" value="TPR"/>
    <property type="match status" value="1"/>
</dbReference>
<sequence>MNTIRILLLSSVFFLGCTQEKDTGRLKDQSAIKSLLSKASDATETPGTRLRYANQAYQLVEKSDAAKSEDIFELAQTFFELGEPKKYFDLSKMLYRKSMAAHDQIRIAESSYCIGNYFYNEANYDSAYYYYTKSEKFLLNIKGRKSTAAFIKNIKADILSFKKDYVQAERLSIEALKVAKQEKYDLVTYNCYITLGNSLAGLENYDKAIEYYQKAIGVSDNLKSDSQYQALRVMPYNYIASVYRKKNDPANTIKIAKQALAFDDFKKSNSAVYCYLVNNLAYGKFKLGDPTALKQFTETLHIADSLKNNPIQITSKTYLGEYHLAHGDTTAANGYLKQAQTQAHRFHIFDDELKILQLLAEANPQEKSYYSNRYIALSDSLQVVERATRDKFARIEFETDEIETERNSLSLKTEYLSLQRWIIAAIAVFSIVIIVLWYVNQSNKAKTRELLLKQEQQKANEDIFQLMLDQHQKIQEGKNIEKQRISLELHDGVMGKLAAVRLNLYAMLYRANLIEDDAFSSQIEEIQSVEQEIRNIAHDLNANILSDNSDFIAIVKELFAKIENHSQIHFSLEVSDSVNWDLINHTIKINLYRVLQESLHNIEKYADAKHVAVAMSKTESGELEVTISDDGNGFNTKQKKNGIGIQNMKVRAAELGGRFEIWSEIKKGTKVSLIIPI</sequence>
<dbReference type="EMBL" id="FMVF01000008">
    <property type="protein sequence ID" value="SCY66562.1"/>
    <property type="molecule type" value="Genomic_DNA"/>
</dbReference>
<keyword evidence="10" id="KW-1185">Reference proteome</keyword>
<dbReference type="Gene3D" id="1.25.40.10">
    <property type="entry name" value="Tetratricopeptide repeat domain"/>
    <property type="match status" value="1"/>
</dbReference>
<dbReference type="SUPFAM" id="SSF55874">
    <property type="entry name" value="ATPase domain of HSP90 chaperone/DNA topoisomerase II/histidine kinase"/>
    <property type="match status" value="1"/>
</dbReference>
<keyword evidence="5" id="KW-0902">Two-component regulatory system</keyword>
<evidence type="ECO:0000256" key="7">
    <source>
        <dbReference type="SAM" id="Phobius"/>
    </source>
</evidence>
<keyword evidence="6" id="KW-0802">TPR repeat</keyword>
<dbReference type="Gene3D" id="3.30.565.10">
    <property type="entry name" value="Histidine kinase-like ATPase, C-terminal domain"/>
    <property type="match status" value="1"/>
</dbReference>
<dbReference type="SUPFAM" id="SSF48452">
    <property type="entry name" value="TPR-like"/>
    <property type="match status" value="1"/>
</dbReference>
<evidence type="ECO:0000256" key="4">
    <source>
        <dbReference type="ARBA" id="ARBA00022777"/>
    </source>
</evidence>
<evidence type="ECO:0000313" key="10">
    <source>
        <dbReference type="Proteomes" id="UP000199354"/>
    </source>
</evidence>
<dbReference type="SMART" id="SM00028">
    <property type="entry name" value="TPR"/>
    <property type="match status" value="3"/>
</dbReference>
<evidence type="ECO:0000256" key="2">
    <source>
        <dbReference type="ARBA" id="ARBA00012438"/>
    </source>
</evidence>
<dbReference type="Pfam" id="PF13424">
    <property type="entry name" value="TPR_12"/>
    <property type="match status" value="1"/>
</dbReference>
<keyword evidence="7" id="KW-0472">Membrane</keyword>
<dbReference type="PROSITE" id="PS51257">
    <property type="entry name" value="PROKAR_LIPOPROTEIN"/>
    <property type="match status" value="1"/>
</dbReference>
<name>A0A1G5HRQ9_9FLAO</name>
<evidence type="ECO:0000313" key="9">
    <source>
        <dbReference type="EMBL" id="SCY66562.1"/>
    </source>
</evidence>
<feature type="repeat" description="TPR" evidence="6">
    <location>
        <begin position="189"/>
        <end position="222"/>
    </location>
</feature>
<keyword evidence="3" id="KW-0808">Transferase</keyword>
<feature type="domain" description="Histidine kinase" evidence="8">
    <location>
        <begin position="591"/>
        <end position="677"/>
    </location>
</feature>
<dbReference type="InterPro" id="IPR003594">
    <property type="entry name" value="HATPase_dom"/>
</dbReference>
<dbReference type="Pfam" id="PF02518">
    <property type="entry name" value="HATPase_c"/>
    <property type="match status" value="1"/>
</dbReference>
<reference evidence="9 10" key="1">
    <citation type="submission" date="2016-10" db="EMBL/GenBank/DDBJ databases">
        <authorList>
            <person name="de Groot N.N."/>
        </authorList>
    </citation>
    <scope>NUCLEOTIDE SEQUENCE [LARGE SCALE GENOMIC DNA]</scope>
    <source>
        <strain evidence="9 10">CGMCC 1.7031</strain>
    </source>
</reference>
<evidence type="ECO:0000256" key="1">
    <source>
        <dbReference type="ARBA" id="ARBA00000085"/>
    </source>
</evidence>
<dbReference type="GO" id="GO:0000160">
    <property type="term" value="P:phosphorelay signal transduction system"/>
    <property type="evidence" value="ECO:0007669"/>
    <property type="project" value="UniProtKB-KW"/>
</dbReference>
<evidence type="ECO:0000256" key="5">
    <source>
        <dbReference type="ARBA" id="ARBA00023012"/>
    </source>
</evidence>
<keyword evidence="4 9" id="KW-0418">Kinase</keyword>
<keyword evidence="7" id="KW-0812">Transmembrane</keyword>
<dbReference type="Proteomes" id="UP000199354">
    <property type="component" value="Unassembled WGS sequence"/>
</dbReference>
<dbReference type="PANTHER" id="PTHR24421">
    <property type="entry name" value="NITRATE/NITRITE SENSOR PROTEIN NARX-RELATED"/>
    <property type="match status" value="1"/>
</dbReference>
<dbReference type="EC" id="2.7.13.3" evidence="2"/>
<dbReference type="InterPro" id="IPR019734">
    <property type="entry name" value="TPR_rpt"/>
</dbReference>
<comment type="catalytic activity">
    <reaction evidence="1">
        <text>ATP + protein L-histidine = ADP + protein N-phospho-L-histidine.</text>
        <dbReference type="EC" id="2.7.13.3"/>
    </reaction>
</comment>
<dbReference type="PANTHER" id="PTHR24421:SF10">
    <property type="entry name" value="NITRATE_NITRITE SENSOR PROTEIN NARQ"/>
    <property type="match status" value="1"/>
</dbReference>
<dbReference type="InterPro" id="IPR011990">
    <property type="entry name" value="TPR-like_helical_dom_sf"/>
</dbReference>